<name>A0A174IIF8_9ACTN</name>
<evidence type="ECO:0000313" key="1">
    <source>
        <dbReference type="EMBL" id="CUO84830.1"/>
    </source>
</evidence>
<evidence type="ECO:0000313" key="2">
    <source>
        <dbReference type="Proteomes" id="UP000095454"/>
    </source>
</evidence>
<dbReference type="AlphaFoldDB" id="A0A174IIF8"/>
<organism evidence="1 2">
    <name type="scientific">Collinsella aerofaciens</name>
    <dbReference type="NCBI Taxonomy" id="74426"/>
    <lineage>
        <taxon>Bacteria</taxon>
        <taxon>Bacillati</taxon>
        <taxon>Actinomycetota</taxon>
        <taxon>Coriobacteriia</taxon>
        <taxon>Coriobacteriales</taxon>
        <taxon>Coriobacteriaceae</taxon>
        <taxon>Collinsella</taxon>
    </lineage>
</organism>
<protein>
    <submittedName>
        <fullName evidence="1">Uncharacterized protein</fullName>
    </submittedName>
</protein>
<dbReference type="Proteomes" id="UP000095454">
    <property type="component" value="Unassembled WGS sequence"/>
</dbReference>
<reference evidence="1 2" key="1">
    <citation type="submission" date="2015-09" db="EMBL/GenBank/DDBJ databases">
        <authorList>
            <consortium name="Pathogen Informatics"/>
        </authorList>
    </citation>
    <scope>NUCLEOTIDE SEQUENCE [LARGE SCALE GENOMIC DNA]</scope>
    <source>
        <strain evidence="1 2">2789STDY5834902</strain>
    </source>
</reference>
<sequence>MTADEAGLEAKSIPLRVHAGYNLGGIDTHAVENHGKFVHEGDIDVALRVLDNFHCLSGLDGGNRIGASGDHDVVDVLDLLERIRILTRNDLSNGRQGVHFVAGVDTLRGVADLEVNAALQSTLLLQNGHAYVLGDAGIDSRLVNNDGTGFQVCTQGFRSTYDGRQVGSLVAIHGRWYRYDMESGILKCRGVACEFDIRLMNSLVADFLCRIDTSFILSDLMLVDVEAEDLDVL</sequence>
<proteinExistence type="predicted"/>
<dbReference type="EMBL" id="CZAQ01000003">
    <property type="protein sequence ID" value="CUO84830.1"/>
    <property type="molecule type" value="Genomic_DNA"/>
</dbReference>
<gene>
    <name evidence="1" type="ORF">ERS852514_00272</name>
</gene>
<accession>A0A174IIF8</accession>